<evidence type="ECO:0000256" key="3">
    <source>
        <dbReference type="SAM" id="Phobius"/>
    </source>
</evidence>
<evidence type="ECO:0000313" key="6">
    <source>
        <dbReference type="Proteomes" id="UP000284841"/>
    </source>
</evidence>
<dbReference type="AlphaFoldDB" id="A0A415DV88"/>
<reference evidence="5 6" key="1">
    <citation type="submission" date="2018-08" db="EMBL/GenBank/DDBJ databases">
        <title>A genome reference for cultivated species of the human gut microbiota.</title>
        <authorList>
            <person name="Zou Y."/>
            <person name="Xue W."/>
            <person name="Luo G."/>
        </authorList>
    </citation>
    <scope>NUCLEOTIDE SEQUENCE [LARGE SCALE GENOMIC DNA]</scope>
    <source>
        <strain evidence="5 6">AM07-24</strain>
    </source>
</reference>
<dbReference type="PANTHER" id="PTHR10584">
    <property type="entry name" value="SUGAR KINASE"/>
    <property type="match status" value="1"/>
</dbReference>
<evidence type="ECO:0000313" key="5">
    <source>
        <dbReference type="EMBL" id="RHJ84132.1"/>
    </source>
</evidence>
<accession>A0A415DV88</accession>
<sequence>MGYFAIYCCLTISSLIFISFAPSYLSVLIMPYVLFFRNPLCYTRDKKGVPSAACTGGFYMNAKPYVVGVGAVNVDVMGRSKRPLVSEDSNPGQIKISIGGATHNASENACRLGLPVNFITATGDDYFGTLIRTACESAGLSTEHFFAFPGQISSTYMSIHEPDGEMNIAISDMNVLQSLSPAHLKQKGELLENAAAITFDTGLPQETIDYLLQTYCSKTAVFADPVSTTYAEKLVGRLEGIHTLKPNLLEAEVLSGVKIRTFGDLQEAADRIIGCGVRRVFISLGKNGVYYRDHSGTAKHRQPRPLDQIANATGAGDAFLGGLLYAYLHDLNIDETLTAAMTVSTLAILSEQTINPQMSESLLKETILQNI</sequence>
<protein>
    <recommendedName>
        <fullName evidence="4">Carbohydrate kinase PfkB domain-containing protein</fullName>
    </recommendedName>
</protein>
<feature type="domain" description="Carbohydrate kinase PfkB" evidence="4">
    <location>
        <begin position="65"/>
        <end position="356"/>
    </location>
</feature>
<dbReference type="Pfam" id="PF00294">
    <property type="entry name" value="PfkB"/>
    <property type="match status" value="1"/>
</dbReference>
<dbReference type="PANTHER" id="PTHR10584:SF166">
    <property type="entry name" value="RIBOKINASE"/>
    <property type="match status" value="1"/>
</dbReference>
<organism evidence="5 6">
    <name type="scientific">Emergencia timonensis</name>
    <dbReference type="NCBI Taxonomy" id="1776384"/>
    <lineage>
        <taxon>Bacteria</taxon>
        <taxon>Bacillati</taxon>
        <taxon>Bacillota</taxon>
        <taxon>Clostridia</taxon>
        <taxon>Peptostreptococcales</taxon>
        <taxon>Anaerovoracaceae</taxon>
        <taxon>Emergencia</taxon>
    </lineage>
</organism>
<name>A0A415DV88_9FIRM</name>
<keyword evidence="6" id="KW-1185">Reference proteome</keyword>
<proteinExistence type="predicted"/>
<dbReference type="InterPro" id="IPR011611">
    <property type="entry name" value="PfkB_dom"/>
</dbReference>
<evidence type="ECO:0000256" key="1">
    <source>
        <dbReference type="ARBA" id="ARBA00022679"/>
    </source>
</evidence>
<dbReference type="STRING" id="1776384.GCA_900086585_00513"/>
<dbReference type="CDD" id="cd01941">
    <property type="entry name" value="YeiC_kinase_like"/>
    <property type="match status" value="1"/>
</dbReference>
<keyword evidence="3" id="KW-0812">Transmembrane</keyword>
<dbReference type="InterPro" id="IPR029056">
    <property type="entry name" value="Ribokinase-like"/>
</dbReference>
<keyword evidence="3" id="KW-0472">Membrane</keyword>
<keyword evidence="1" id="KW-0808">Transferase</keyword>
<dbReference type="SUPFAM" id="SSF53613">
    <property type="entry name" value="Ribokinase-like"/>
    <property type="match status" value="1"/>
</dbReference>
<dbReference type="EMBL" id="QRMS01000007">
    <property type="protein sequence ID" value="RHJ84132.1"/>
    <property type="molecule type" value="Genomic_DNA"/>
</dbReference>
<keyword evidence="3" id="KW-1133">Transmembrane helix</keyword>
<dbReference type="Proteomes" id="UP000284841">
    <property type="component" value="Unassembled WGS sequence"/>
</dbReference>
<dbReference type="Gene3D" id="3.40.1190.20">
    <property type="match status" value="1"/>
</dbReference>
<comment type="caution">
    <text evidence="5">The sequence shown here is derived from an EMBL/GenBank/DDBJ whole genome shotgun (WGS) entry which is preliminary data.</text>
</comment>
<evidence type="ECO:0000256" key="2">
    <source>
        <dbReference type="ARBA" id="ARBA00022777"/>
    </source>
</evidence>
<evidence type="ECO:0000259" key="4">
    <source>
        <dbReference type="Pfam" id="PF00294"/>
    </source>
</evidence>
<dbReference type="GO" id="GO:0016301">
    <property type="term" value="F:kinase activity"/>
    <property type="evidence" value="ECO:0007669"/>
    <property type="project" value="UniProtKB-KW"/>
</dbReference>
<keyword evidence="2" id="KW-0418">Kinase</keyword>
<gene>
    <name evidence="5" type="ORF">DW099_18220</name>
</gene>
<feature type="transmembrane region" description="Helical" evidence="3">
    <location>
        <begin position="12"/>
        <end position="36"/>
    </location>
</feature>
<dbReference type="OrthoDB" id="9806249at2"/>